<dbReference type="Proteomes" id="UP001172457">
    <property type="component" value="Chromosome 6"/>
</dbReference>
<protein>
    <submittedName>
        <fullName evidence="2">Uncharacterized protein</fullName>
    </submittedName>
</protein>
<evidence type="ECO:0000313" key="2">
    <source>
        <dbReference type="EMBL" id="KAJ9544729.1"/>
    </source>
</evidence>
<feature type="region of interest" description="Disordered" evidence="1">
    <location>
        <begin position="213"/>
        <end position="257"/>
    </location>
</feature>
<keyword evidence="3" id="KW-1185">Reference proteome</keyword>
<dbReference type="EMBL" id="JARYMX010000006">
    <property type="protein sequence ID" value="KAJ9544729.1"/>
    <property type="molecule type" value="Genomic_DNA"/>
</dbReference>
<comment type="caution">
    <text evidence="2">The sequence shown here is derived from an EMBL/GenBank/DDBJ whole genome shotgun (WGS) entry which is preliminary data.</text>
</comment>
<dbReference type="AlphaFoldDB" id="A0AA38WC26"/>
<dbReference type="PANTHER" id="PTHR11439">
    <property type="entry name" value="GAG-POL-RELATED RETROTRANSPOSON"/>
    <property type="match status" value="1"/>
</dbReference>
<evidence type="ECO:0000256" key="1">
    <source>
        <dbReference type="SAM" id="MobiDB-lite"/>
    </source>
</evidence>
<organism evidence="2 3">
    <name type="scientific">Centaurea solstitialis</name>
    <name type="common">yellow star-thistle</name>
    <dbReference type="NCBI Taxonomy" id="347529"/>
    <lineage>
        <taxon>Eukaryota</taxon>
        <taxon>Viridiplantae</taxon>
        <taxon>Streptophyta</taxon>
        <taxon>Embryophyta</taxon>
        <taxon>Tracheophyta</taxon>
        <taxon>Spermatophyta</taxon>
        <taxon>Magnoliopsida</taxon>
        <taxon>eudicotyledons</taxon>
        <taxon>Gunneridae</taxon>
        <taxon>Pentapetalae</taxon>
        <taxon>asterids</taxon>
        <taxon>campanulids</taxon>
        <taxon>Asterales</taxon>
        <taxon>Asteraceae</taxon>
        <taxon>Carduoideae</taxon>
        <taxon>Cardueae</taxon>
        <taxon>Centaureinae</taxon>
        <taxon>Centaurea</taxon>
    </lineage>
</organism>
<name>A0AA38WC26_9ASTR</name>
<accession>A0AA38WC26</accession>
<feature type="compositionally biased region" description="Polar residues" evidence="1">
    <location>
        <begin position="242"/>
        <end position="257"/>
    </location>
</feature>
<feature type="region of interest" description="Disordered" evidence="1">
    <location>
        <begin position="107"/>
        <end position="128"/>
    </location>
</feature>
<evidence type="ECO:0000313" key="3">
    <source>
        <dbReference type="Proteomes" id="UP001172457"/>
    </source>
</evidence>
<dbReference type="PANTHER" id="PTHR11439:SF495">
    <property type="entry name" value="REVERSE TRANSCRIPTASE, RNA-DEPENDENT DNA POLYMERASE-RELATED"/>
    <property type="match status" value="1"/>
</dbReference>
<sequence length="257" mass="28647">MVPQGVGFELVAFSNADHGGCQLDHKSTSGHVQFMGDKLVSWGSKKQHYVSTSTAEAEYVAAASYCSHVTPRKSELRKTFKRKWERPTSTNQYPDTRYFRTPRCHISHDTIRGPRTSEQPESRRHSRISTTSPINLYFQTPRYHQHGTINRGPRTSEQPKAGDIVAVYPLRAFRKLIAKGKLSNLAKLYLKRFKMGSGLGIVFVIRYAPLVPTVPNSEKKPNESEAGGGTAAVSRPNHRNHQITAATGNTTDGGSRR</sequence>
<gene>
    <name evidence="2" type="ORF">OSB04_024436</name>
</gene>
<dbReference type="CDD" id="cd09272">
    <property type="entry name" value="RNase_HI_RT_Ty1"/>
    <property type="match status" value="1"/>
</dbReference>
<reference evidence="2" key="1">
    <citation type="submission" date="2023-03" db="EMBL/GenBank/DDBJ databases">
        <title>Chromosome-scale reference genome and RAD-based genetic map of yellow starthistle (Centaurea solstitialis) reveal putative structural variation and QTLs associated with invader traits.</title>
        <authorList>
            <person name="Reatini B."/>
            <person name="Cang F.A."/>
            <person name="Jiang Q."/>
            <person name="Mckibben M.T.W."/>
            <person name="Barker M.S."/>
            <person name="Rieseberg L.H."/>
            <person name="Dlugosch K.M."/>
        </authorList>
    </citation>
    <scope>NUCLEOTIDE SEQUENCE</scope>
    <source>
        <strain evidence="2">CAN-66</strain>
        <tissue evidence="2">Leaf</tissue>
    </source>
</reference>
<proteinExistence type="predicted"/>